<dbReference type="InterPro" id="IPR036625">
    <property type="entry name" value="E3-bd_dom_sf"/>
</dbReference>
<feature type="compositionally biased region" description="Low complexity" evidence="2">
    <location>
        <begin position="11"/>
        <end position="21"/>
    </location>
</feature>
<evidence type="ECO:0000256" key="1">
    <source>
        <dbReference type="ARBA" id="ARBA00023125"/>
    </source>
</evidence>
<dbReference type="Proteomes" id="UP001592582">
    <property type="component" value="Unassembled WGS sequence"/>
</dbReference>
<sequence>MPIPARPPAAAPATTITARDPAVPPGPPLTVKALIAWGEAHSEAALRRHAEQARAHLDALREGHRAFAEIERIAAQERVLEDQLAQLRERKAALRPGATRAPSYDTAVIRAWARENNVPCPPTGRVPQAVVDSWREHTAGHQLLGNQNTQ</sequence>
<feature type="compositionally biased region" description="Pro residues" evidence="2">
    <location>
        <begin position="1"/>
        <end position="10"/>
    </location>
</feature>
<proteinExistence type="predicted"/>
<dbReference type="Pfam" id="PF23359">
    <property type="entry name" value="Lsr2_DNA-bd"/>
    <property type="match status" value="1"/>
</dbReference>
<accession>A0ABV6V9S7</accession>
<protein>
    <recommendedName>
        <fullName evidence="3">Lsr2 DNA-binding domain-containing protein</fullName>
    </recommendedName>
</protein>
<organism evidence="4 5">
    <name type="scientific">Streptacidiphilus alkalitolerans</name>
    <dbReference type="NCBI Taxonomy" id="3342712"/>
    <lineage>
        <taxon>Bacteria</taxon>
        <taxon>Bacillati</taxon>
        <taxon>Actinomycetota</taxon>
        <taxon>Actinomycetes</taxon>
        <taxon>Kitasatosporales</taxon>
        <taxon>Streptomycetaceae</taxon>
        <taxon>Streptacidiphilus</taxon>
    </lineage>
</organism>
<reference evidence="4 5" key="1">
    <citation type="submission" date="2024-09" db="EMBL/GenBank/DDBJ databases">
        <authorList>
            <person name="Lee S.D."/>
        </authorList>
    </citation>
    <scope>NUCLEOTIDE SEQUENCE [LARGE SCALE GENOMIC DNA]</scope>
    <source>
        <strain evidence="4 5">N1-1</strain>
    </source>
</reference>
<feature type="domain" description="Lsr2 DNA-binding" evidence="3">
    <location>
        <begin position="103"/>
        <end position="134"/>
    </location>
</feature>
<dbReference type="EMBL" id="JBHEZX010000005">
    <property type="protein sequence ID" value="MFC1410477.1"/>
    <property type="molecule type" value="Genomic_DNA"/>
</dbReference>
<evidence type="ECO:0000256" key="2">
    <source>
        <dbReference type="SAM" id="MobiDB-lite"/>
    </source>
</evidence>
<evidence type="ECO:0000313" key="5">
    <source>
        <dbReference type="Proteomes" id="UP001592582"/>
    </source>
</evidence>
<dbReference type="RefSeq" id="WP_380508185.1">
    <property type="nucleotide sequence ID" value="NZ_JBHEZX010000005.1"/>
</dbReference>
<evidence type="ECO:0000259" key="3">
    <source>
        <dbReference type="Pfam" id="PF23359"/>
    </source>
</evidence>
<keyword evidence="5" id="KW-1185">Reference proteome</keyword>
<evidence type="ECO:0000313" key="4">
    <source>
        <dbReference type="EMBL" id="MFC1410477.1"/>
    </source>
</evidence>
<keyword evidence="1" id="KW-0238">DNA-binding</keyword>
<dbReference type="InterPro" id="IPR055370">
    <property type="entry name" value="Lsr2_DNA-bd"/>
</dbReference>
<dbReference type="Gene3D" id="4.10.320.10">
    <property type="entry name" value="E3-binding domain"/>
    <property type="match status" value="1"/>
</dbReference>
<name>A0ABV6V9S7_9ACTN</name>
<gene>
    <name evidence="4" type="ORF">ACEZDG_14505</name>
</gene>
<comment type="caution">
    <text evidence="4">The sequence shown here is derived from an EMBL/GenBank/DDBJ whole genome shotgun (WGS) entry which is preliminary data.</text>
</comment>
<feature type="region of interest" description="Disordered" evidence="2">
    <location>
        <begin position="1"/>
        <end position="25"/>
    </location>
</feature>